<keyword evidence="2 7" id="KW-0560">Oxidoreductase</keyword>
<protein>
    <recommendedName>
        <fullName evidence="3">Thioredoxin peroxidase</fullName>
    </recommendedName>
</protein>
<dbReference type="GO" id="GO:0045454">
    <property type="term" value="P:cell redox homeostasis"/>
    <property type="evidence" value="ECO:0007669"/>
    <property type="project" value="TreeGrafter"/>
</dbReference>
<dbReference type="Proteomes" id="UP000298179">
    <property type="component" value="Unassembled WGS sequence"/>
</dbReference>
<dbReference type="InterPro" id="IPR000866">
    <property type="entry name" value="AhpC/TSA"/>
</dbReference>
<comment type="function">
    <text evidence="4">Thiol-specific peroxidase that catalyzes the reduction of hydrogen peroxide and organic hydroperoxides to water and alcohols, respectively. Plays a role in cell protection against oxidative stress by detoxifying peroxides.</text>
</comment>
<accession>A0A4Y8RTE1</accession>
<reference evidence="7 8" key="1">
    <citation type="submission" date="2019-03" db="EMBL/GenBank/DDBJ databases">
        <title>Jiella endophytica sp. nov., a novel endophytic bacterium isolated from root of Ficus microcarpa Linn. f.</title>
        <authorList>
            <person name="Tuo L."/>
        </authorList>
    </citation>
    <scope>NUCLEOTIDE SEQUENCE [LARGE SCALE GENOMIC DNA]</scope>
    <source>
        <strain evidence="7 8">CBS5Q-3</strain>
    </source>
</reference>
<organism evidence="7 8">
    <name type="scientific">Jiella endophytica</name>
    <dbReference type="NCBI Taxonomy" id="2558362"/>
    <lineage>
        <taxon>Bacteria</taxon>
        <taxon>Pseudomonadati</taxon>
        <taxon>Pseudomonadota</taxon>
        <taxon>Alphaproteobacteria</taxon>
        <taxon>Hyphomicrobiales</taxon>
        <taxon>Aurantimonadaceae</taxon>
        <taxon>Jiella</taxon>
    </lineage>
</organism>
<dbReference type="InterPro" id="IPR050217">
    <property type="entry name" value="Peroxiredoxin"/>
</dbReference>
<proteinExistence type="inferred from homology"/>
<dbReference type="GO" id="GO:0033554">
    <property type="term" value="P:cellular response to stress"/>
    <property type="evidence" value="ECO:0007669"/>
    <property type="project" value="TreeGrafter"/>
</dbReference>
<feature type="domain" description="Thioredoxin" evidence="6">
    <location>
        <begin position="12"/>
        <end position="167"/>
    </location>
</feature>
<dbReference type="GO" id="GO:0006979">
    <property type="term" value="P:response to oxidative stress"/>
    <property type="evidence" value="ECO:0007669"/>
    <property type="project" value="TreeGrafter"/>
</dbReference>
<dbReference type="RefSeq" id="WP_134760308.1">
    <property type="nucleotide sequence ID" value="NZ_SOZD01000001.1"/>
</dbReference>
<evidence type="ECO:0000313" key="7">
    <source>
        <dbReference type="EMBL" id="TFF27569.1"/>
    </source>
</evidence>
<keyword evidence="7" id="KW-0575">Peroxidase</keyword>
<evidence type="ECO:0000256" key="1">
    <source>
        <dbReference type="ARBA" id="ARBA00009796"/>
    </source>
</evidence>
<evidence type="ECO:0000256" key="4">
    <source>
        <dbReference type="ARBA" id="ARBA00037420"/>
    </source>
</evidence>
<dbReference type="Pfam" id="PF00578">
    <property type="entry name" value="AhpC-TSA"/>
    <property type="match status" value="1"/>
</dbReference>
<evidence type="ECO:0000256" key="5">
    <source>
        <dbReference type="PIRSR" id="PIRSR000239-1"/>
    </source>
</evidence>
<dbReference type="OrthoDB" id="9812811at2"/>
<dbReference type="PIRSF" id="PIRSF000239">
    <property type="entry name" value="AHPC"/>
    <property type="match status" value="1"/>
</dbReference>
<dbReference type="EMBL" id="SOZD01000001">
    <property type="protein sequence ID" value="TFF27569.1"/>
    <property type="molecule type" value="Genomic_DNA"/>
</dbReference>
<keyword evidence="8" id="KW-1185">Reference proteome</keyword>
<evidence type="ECO:0000313" key="8">
    <source>
        <dbReference type="Proteomes" id="UP000298179"/>
    </source>
</evidence>
<comment type="similarity">
    <text evidence="1">Belongs to the peroxiredoxin family. AhpC/Prx1 subfamily.</text>
</comment>
<dbReference type="PANTHER" id="PTHR10681:SF128">
    <property type="entry name" value="THIOREDOXIN-DEPENDENT PEROXIDE REDUCTASE, MITOCHONDRIAL"/>
    <property type="match status" value="1"/>
</dbReference>
<dbReference type="SUPFAM" id="SSF52833">
    <property type="entry name" value="Thioredoxin-like"/>
    <property type="match status" value="1"/>
</dbReference>
<feature type="active site" description="Cysteine sulfenic acid (-SOH) intermediate; for peroxidase activity" evidence="5">
    <location>
        <position position="53"/>
    </location>
</feature>
<name>A0A4Y8RTE1_9HYPH</name>
<sequence>MSQSSPLSIQQPRIGDTAPEFSCRSTRGEVSLPDYRGRWLVFFSHPADFTPVCTSEFVALARAAGEFEAIGCELLGLSVDSLFSHLAWIRAIEERFDLTVPFPVCEDPSMVVAAAYGMLDAAAGSSATVRGLFVIDPQGIVRMSSFYPMSTGRSVAEILRTVRALQLSDSHDVATPEGWQPGDEIIDFADMAREDGLGVSDWLYRTRRLETSK</sequence>
<dbReference type="InterPro" id="IPR013766">
    <property type="entry name" value="Thioredoxin_domain"/>
</dbReference>
<dbReference type="GO" id="GO:0008379">
    <property type="term" value="F:thioredoxin peroxidase activity"/>
    <property type="evidence" value="ECO:0007669"/>
    <property type="project" value="TreeGrafter"/>
</dbReference>
<dbReference type="PANTHER" id="PTHR10681">
    <property type="entry name" value="THIOREDOXIN PEROXIDASE"/>
    <property type="match status" value="1"/>
</dbReference>
<evidence type="ECO:0000256" key="3">
    <source>
        <dbReference type="ARBA" id="ARBA00032824"/>
    </source>
</evidence>
<comment type="caution">
    <text evidence="7">The sequence shown here is derived from an EMBL/GenBank/DDBJ whole genome shotgun (WGS) entry which is preliminary data.</text>
</comment>
<dbReference type="Pfam" id="PF10417">
    <property type="entry name" value="1-cysPrx_C"/>
    <property type="match status" value="1"/>
</dbReference>
<dbReference type="InterPro" id="IPR036249">
    <property type="entry name" value="Thioredoxin-like_sf"/>
</dbReference>
<gene>
    <name evidence="7" type="ORF">E3C22_03680</name>
</gene>
<evidence type="ECO:0000259" key="6">
    <source>
        <dbReference type="PROSITE" id="PS51352"/>
    </source>
</evidence>
<dbReference type="InterPro" id="IPR019479">
    <property type="entry name" value="Peroxiredoxin_C"/>
</dbReference>
<dbReference type="Gene3D" id="3.40.30.10">
    <property type="entry name" value="Glutaredoxin"/>
    <property type="match status" value="1"/>
</dbReference>
<dbReference type="PROSITE" id="PS51352">
    <property type="entry name" value="THIOREDOXIN_2"/>
    <property type="match status" value="1"/>
</dbReference>
<evidence type="ECO:0000256" key="2">
    <source>
        <dbReference type="ARBA" id="ARBA00023002"/>
    </source>
</evidence>
<dbReference type="GO" id="GO:0042744">
    <property type="term" value="P:hydrogen peroxide catabolic process"/>
    <property type="evidence" value="ECO:0007669"/>
    <property type="project" value="TreeGrafter"/>
</dbReference>
<dbReference type="GO" id="GO:0005829">
    <property type="term" value="C:cytosol"/>
    <property type="evidence" value="ECO:0007669"/>
    <property type="project" value="TreeGrafter"/>
</dbReference>
<dbReference type="InterPro" id="IPR024706">
    <property type="entry name" value="Peroxiredoxin_AhpC-typ"/>
</dbReference>
<dbReference type="NCBIfam" id="NF009668">
    <property type="entry name" value="PRK13189.1"/>
    <property type="match status" value="1"/>
</dbReference>
<dbReference type="AlphaFoldDB" id="A0A4Y8RTE1"/>